<dbReference type="InterPro" id="IPR050833">
    <property type="entry name" value="Poly_Biosynth_Transport"/>
</dbReference>
<feature type="transmembrane region" description="Helical" evidence="6">
    <location>
        <begin position="184"/>
        <end position="210"/>
    </location>
</feature>
<feature type="transmembrane region" description="Helical" evidence="6">
    <location>
        <begin position="391"/>
        <end position="411"/>
    </location>
</feature>
<feature type="transmembrane region" description="Helical" evidence="6">
    <location>
        <begin position="50"/>
        <end position="71"/>
    </location>
</feature>
<dbReference type="PIRSF" id="PIRSF038958">
    <property type="entry name" value="PG_synth_SpoVB"/>
    <property type="match status" value="1"/>
</dbReference>
<evidence type="ECO:0000256" key="6">
    <source>
        <dbReference type="SAM" id="Phobius"/>
    </source>
</evidence>
<evidence type="ECO:0000256" key="1">
    <source>
        <dbReference type="ARBA" id="ARBA00004651"/>
    </source>
</evidence>
<feature type="transmembrane region" description="Helical" evidence="6">
    <location>
        <begin position="92"/>
        <end position="116"/>
    </location>
</feature>
<protein>
    <submittedName>
        <fullName evidence="7">Polysaccharide transporter, PST family</fullName>
    </submittedName>
</protein>
<keyword evidence="5 6" id="KW-0472">Membrane</keyword>
<dbReference type="AlphaFoldDB" id="A0AA46AGV1"/>
<dbReference type="EMBL" id="FXTU01000007">
    <property type="protein sequence ID" value="SMP30888.1"/>
    <property type="molecule type" value="Genomic_DNA"/>
</dbReference>
<keyword evidence="4 6" id="KW-1133">Transmembrane helix</keyword>
<dbReference type="InterPro" id="IPR002797">
    <property type="entry name" value="Polysacc_synth"/>
</dbReference>
<comment type="subcellular location">
    <subcellularLocation>
        <location evidence="1">Cell membrane</location>
        <topology evidence="1">Multi-pass membrane protein</topology>
    </subcellularLocation>
</comment>
<reference evidence="7" key="1">
    <citation type="submission" date="2017-05" db="EMBL/GenBank/DDBJ databases">
        <authorList>
            <person name="Varghese N."/>
            <person name="Submissions S."/>
        </authorList>
    </citation>
    <scope>NUCLEOTIDE SEQUENCE</scope>
    <source>
        <strain evidence="7">DSM 45262</strain>
    </source>
</reference>
<feature type="transmembrane region" description="Helical" evidence="6">
    <location>
        <begin position="163"/>
        <end position="178"/>
    </location>
</feature>
<evidence type="ECO:0000313" key="8">
    <source>
        <dbReference type="Proteomes" id="UP001157946"/>
    </source>
</evidence>
<evidence type="ECO:0000256" key="2">
    <source>
        <dbReference type="ARBA" id="ARBA00022475"/>
    </source>
</evidence>
<proteinExistence type="predicted"/>
<evidence type="ECO:0000256" key="5">
    <source>
        <dbReference type="ARBA" id="ARBA00023136"/>
    </source>
</evidence>
<keyword evidence="3 6" id="KW-0812">Transmembrane</keyword>
<dbReference type="Pfam" id="PF01943">
    <property type="entry name" value="Polysacc_synt"/>
    <property type="match status" value="1"/>
</dbReference>
<comment type="caution">
    <text evidence="7">The sequence shown here is derived from an EMBL/GenBank/DDBJ whole genome shotgun (WGS) entry which is preliminary data.</text>
</comment>
<accession>A0AA46AGV1</accession>
<feature type="transmembrane region" description="Helical" evidence="6">
    <location>
        <begin position="486"/>
        <end position="506"/>
    </location>
</feature>
<evidence type="ECO:0000256" key="3">
    <source>
        <dbReference type="ARBA" id="ARBA00022692"/>
    </source>
</evidence>
<feature type="transmembrane region" description="Helical" evidence="6">
    <location>
        <begin position="457"/>
        <end position="474"/>
    </location>
</feature>
<feature type="transmembrane region" description="Helical" evidence="6">
    <location>
        <begin position="290"/>
        <end position="310"/>
    </location>
</feature>
<dbReference type="Proteomes" id="UP001157946">
    <property type="component" value="Unassembled WGS sequence"/>
</dbReference>
<keyword evidence="2" id="KW-1003">Cell membrane</keyword>
<feature type="transmembrane region" description="Helical" evidence="6">
    <location>
        <begin position="417"/>
        <end position="437"/>
    </location>
</feature>
<dbReference type="PANTHER" id="PTHR30250">
    <property type="entry name" value="PST FAMILY PREDICTED COLANIC ACID TRANSPORTER"/>
    <property type="match status" value="1"/>
</dbReference>
<keyword evidence="8" id="KW-1185">Reference proteome</keyword>
<feature type="transmembrane region" description="Helical" evidence="6">
    <location>
        <begin position="364"/>
        <end position="384"/>
    </location>
</feature>
<dbReference type="PANTHER" id="PTHR30250:SF29">
    <property type="entry name" value="POLYSACCHARIDE BIOSYNTHESIS PROTEIN C-TERMINAL DOMAIN-CONTAINING PROTEIN"/>
    <property type="match status" value="1"/>
</dbReference>
<dbReference type="CDD" id="cd13124">
    <property type="entry name" value="MATE_SpoVB_like"/>
    <property type="match status" value="1"/>
</dbReference>
<feature type="transmembrane region" description="Helical" evidence="6">
    <location>
        <begin position="234"/>
        <end position="255"/>
    </location>
</feature>
<feature type="transmembrane region" description="Helical" evidence="6">
    <location>
        <begin position="331"/>
        <end position="352"/>
    </location>
</feature>
<evidence type="ECO:0000313" key="7">
    <source>
        <dbReference type="EMBL" id="SMP30888.1"/>
    </source>
</evidence>
<name>A0AA46AGV1_9BACL</name>
<dbReference type="RefSeq" id="WP_284724560.1">
    <property type="nucleotide sequence ID" value="NZ_FXTU01000007.1"/>
</dbReference>
<organism evidence="7 8">
    <name type="scientific">Laceyella tengchongensis</name>
    <dbReference type="NCBI Taxonomy" id="574699"/>
    <lineage>
        <taxon>Bacteria</taxon>
        <taxon>Bacillati</taxon>
        <taxon>Bacillota</taxon>
        <taxon>Bacilli</taxon>
        <taxon>Bacillales</taxon>
        <taxon>Thermoactinomycetaceae</taxon>
        <taxon>Laceyella</taxon>
    </lineage>
</organism>
<evidence type="ECO:0000256" key="4">
    <source>
        <dbReference type="ARBA" id="ARBA00022989"/>
    </source>
</evidence>
<sequence>MSKAERSFVRGAAILGLAALISKILGAVYRVPYQNITGDEGMYVYQQVYPLYSVLLILATAGFPAAISKLVSERLAEGNPYMARRIFRVASVTLLLIGCLFFVILFVGAETIAGWMGSRQLLTMPIQSVSFALIIVPFLSAIRGYFQGQQNMLPTAVSQVMEQLVRVVTILVAAWYFTEAGFGYVYAGAGAVFGATTGAVAALLILMVYWKRHATPVRPEPVAMTDAAPSTKQLVVRILVLSIPIGIGALVLPLYSLVDSFTVGNLLAESGWAMDQVITEKGVFDRGQPLIQFGSFFATAIALSIVPAIAEAKTAGYMEEASMRASLALRLTWLFGLPASVGLAVIALPTNVMLYKDSAGSDALAILAFTILFSTLSLTSAGVLQGFDRVVLPALHLLLGVGVKLAGNLWLVPLWDIRGAALATTVAYALVAGLNLWALRRHLRGALREHFRFGRSLWAALWMAVAVGGVKIGLETVLVPVLEYRLAMAVTALVSVMVGMLAYLWAAFRFGVLTREDLEKVPKLKAKVLPLLDRLHWLRI</sequence>
<gene>
    <name evidence="7" type="ORF">SAMN06265361_107139</name>
</gene>
<dbReference type="InterPro" id="IPR024923">
    <property type="entry name" value="PG_synth_SpoVB"/>
</dbReference>
<feature type="transmembrane region" description="Helical" evidence="6">
    <location>
        <begin position="122"/>
        <end position="142"/>
    </location>
</feature>
<dbReference type="GO" id="GO:0005886">
    <property type="term" value="C:plasma membrane"/>
    <property type="evidence" value="ECO:0007669"/>
    <property type="project" value="UniProtKB-SubCell"/>
</dbReference>